<evidence type="ECO:0000313" key="2">
    <source>
        <dbReference type="EMBL" id="MDH2332457.1"/>
    </source>
</evidence>
<dbReference type="AlphaFoldDB" id="A0AAP3ZZA3"/>
<dbReference type="Proteomes" id="UP001229409">
    <property type="component" value="Unassembled WGS sequence"/>
</dbReference>
<sequence>MSIFTRKGEAAAAATNNDGGAQESPIVSFKSGTTFKVGVKSVNDVAEYYGYSVFKKVNTFVPKNGAVRNARGYIESGATVWDQAAELLYADAKTAKDSGAGEDAVKKITDEAYLYRGKQRFLRAFFDLTTGKDIVVDLSPKQEKTLKAVIEKYAKKLGTIAFELSKTGTSTNAVVALSPIIDADEDLTDEERKNFEKLADAPFDMESFEMCLYVADEDEQVKNLVIAGFDISRLGLSIGASAAQTPPSEPQQTDVPIDISDEDLPF</sequence>
<feature type="region of interest" description="Disordered" evidence="1">
    <location>
        <begin position="241"/>
        <end position="266"/>
    </location>
</feature>
<accession>A0AAP3ZZA3</accession>
<name>A0AAP3ZZA3_PAEPO</name>
<dbReference type="EMBL" id="JARVWT010000006">
    <property type="protein sequence ID" value="MDH2332457.1"/>
    <property type="molecule type" value="Genomic_DNA"/>
</dbReference>
<evidence type="ECO:0000256" key="1">
    <source>
        <dbReference type="SAM" id="MobiDB-lite"/>
    </source>
</evidence>
<evidence type="ECO:0000313" key="3">
    <source>
        <dbReference type="Proteomes" id="UP001229409"/>
    </source>
</evidence>
<proteinExistence type="predicted"/>
<gene>
    <name evidence="2" type="ORF">QDS18_16480</name>
</gene>
<organism evidence="2 3">
    <name type="scientific">Paenibacillus polymyxa</name>
    <name type="common">Bacillus polymyxa</name>
    <dbReference type="NCBI Taxonomy" id="1406"/>
    <lineage>
        <taxon>Bacteria</taxon>
        <taxon>Bacillati</taxon>
        <taxon>Bacillota</taxon>
        <taxon>Bacilli</taxon>
        <taxon>Bacillales</taxon>
        <taxon>Paenibacillaceae</taxon>
        <taxon>Paenibacillus</taxon>
    </lineage>
</organism>
<dbReference type="RefSeq" id="WP_279834817.1">
    <property type="nucleotide sequence ID" value="NZ_JARVWT010000006.1"/>
</dbReference>
<protein>
    <submittedName>
        <fullName evidence="2">Uncharacterized protein</fullName>
    </submittedName>
</protein>
<feature type="compositionally biased region" description="Polar residues" evidence="1">
    <location>
        <begin position="242"/>
        <end position="254"/>
    </location>
</feature>
<comment type="caution">
    <text evidence="2">The sequence shown here is derived from an EMBL/GenBank/DDBJ whole genome shotgun (WGS) entry which is preliminary data.</text>
</comment>
<reference evidence="2" key="1">
    <citation type="submission" date="2023-04" db="EMBL/GenBank/DDBJ databases">
        <title>Uncovering the Secrets of Slow-Growing Bacteria in Tropical Savanna Soil through Cultivation and Genomic Analysis.</title>
        <authorList>
            <person name="Goncalves O.S."/>
            <person name="Santana M.F."/>
        </authorList>
    </citation>
    <scope>NUCLEOTIDE SEQUENCE</scope>
    <source>
        <strain evidence="2">ANTI</strain>
    </source>
</reference>